<feature type="transmembrane region" description="Helical" evidence="5">
    <location>
        <begin position="112"/>
        <end position="136"/>
    </location>
</feature>
<keyword evidence="2 4" id="KW-0863">Zinc-finger</keyword>
<dbReference type="HOGENOM" id="CLU_842589_0_0_1"/>
<accession>E3LWW5</accession>
<name>E3LWW5_CAERE</name>
<evidence type="ECO:0000259" key="6">
    <source>
        <dbReference type="PROSITE" id="PS50089"/>
    </source>
</evidence>
<dbReference type="InterPro" id="IPR001841">
    <property type="entry name" value="Znf_RING"/>
</dbReference>
<dbReference type="PROSITE" id="PS50089">
    <property type="entry name" value="ZF_RING_2"/>
    <property type="match status" value="1"/>
</dbReference>
<dbReference type="EMBL" id="DS268417">
    <property type="protein sequence ID" value="EFO83491.1"/>
    <property type="molecule type" value="Genomic_DNA"/>
</dbReference>
<dbReference type="SUPFAM" id="SSF57850">
    <property type="entry name" value="RING/U-box"/>
    <property type="match status" value="1"/>
</dbReference>
<evidence type="ECO:0000256" key="3">
    <source>
        <dbReference type="ARBA" id="ARBA00022833"/>
    </source>
</evidence>
<feature type="transmembrane region" description="Helical" evidence="5">
    <location>
        <begin position="43"/>
        <end position="62"/>
    </location>
</feature>
<protein>
    <recommendedName>
        <fullName evidence="6">RING-type domain-containing protein</fullName>
    </recommendedName>
</protein>
<dbReference type="InParanoid" id="E3LWW5"/>
<feature type="transmembrane region" description="Helical" evidence="5">
    <location>
        <begin position="187"/>
        <end position="205"/>
    </location>
</feature>
<feature type="domain" description="RING-type" evidence="6">
    <location>
        <begin position="262"/>
        <end position="311"/>
    </location>
</feature>
<evidence type="ECO:0000256" key="4">
    <source>
        <dbReference type="PROSITE-ProRule" id="PRU00175"/>
    </source>
</evidence>
<dbReference type="AlphaFoldDB" id="E3LWW5"/>
<evidence type="ECO:0000313" key="7">
    <source>
        <dbReference type="EMBL" id="EFO83491.1"/>
    </source>
</evidence>
<organism evidence="8">
    <name type="scientific">Caenorhabditis remanei</name>
    <name type="common">Caenorhabditis vulgaris</name>
    <dbReference type="NCBI Taxonomy" id="31234"/>
    <lineage>
        <taxon>Eukaryota</taxon>
        <taxon>Metazoa</taxon>
        <taxon>Ecdysozoa</taxon>
        <taxon>Nematoda</taxon>
        <taxon>Chromadorea</taxon>
        <taxon>Rhabditida</taxon>
        <taxon>Rhabditina</taxon>
        <taxon>Rhabditomorpha</taxon>
        <taxon>Rhabditoidea</taxon>
        <taxon>Rhabditidae</taxon>
        <taxon>Peloderinae</taxon>
        <taxon>Caenorhabditis</taxon>
    </lineage>
</organism>
<dbReference type="PANTHER" id="PTHR47156">
    <property type="entry name" value="PROTEIN CBG20824"/>
    <property type="match status" value="1"/>
</dbReference>
<dbReference type="InterPro" id="IPR013083">
    <property type="entry name" value="Znf_RING/FYVE/PHD"/>
</dbReference>
<keyword evidence="5" id="KW-0472">Membrane</keyword>
<feature type="transmembrane region" description="Helical" evidence="5">
    <location>
        <begin position="87"/>
        <end position="106"/>
    </location>
</feature>
<dbReference type="Pfam" id="PF13445">
    <property type="entry name" value="zf-RING_UBOX"/>
    <property type="match status" value="1"/>
</dbReference>
<sequence length="345" mass="40217">MAEDDPIDCLFQLVFSFRLFSLLLLLVFPFIAYESEVFNFEWISIQPTLFSVLLMIEIIFEVKQRIEKYDLKNGTKRSRIYERNVKYGLVAVIICDNIPIICAVFVPFHTHLFLYVAYLFTISGTLISVMFLFWEFSFLRVNSWNGTLLFKRSTCLISFYLILLVYLCQSTENTRHPRDQASANVFILAYGMLSSITISKLLFLFDSKVVGKSQYGRYIKEDDSEVGLNSEDLTSVKMARYTVNSKYSYSKFNNFRCDELVCQICLRNYNEKTKRNSPKILTGCGHTVCQHCVRKLKRKTHFDCIPCPFCTVDTKLNGRSVDYLPKNYAIIGMIRKLEQIKKTQK</sequence>
<dbReference type="PANTHER" id="PTHR47156:SF9">
    <property type="entry name" value="PROTEIN CBG26870"/>
    <property type="match status" value="1"/>
</dbReference>
<dbReference type="SMART" id="SM00184">
    <property type="entry name" value="RING"/>
    <property type="match status" value="1"/>
</dbReference>
<evidence type="ECO:0000313" key="8">
    <source>
        <dbReference type="Proteomes" id="UP000008281"/>
    </source>
</evidence>
<keyword evidence="1" id="KW-0479">Metal-binding</keyword>
<evidence type="ECO:0000256" key="5">
    <source>
        <dbReference type="SAM" id="Phobius"/>
    </source>
</evidence>
<dbReference type="InterPro" id="IPR027370">
    <property type="entry name" value="Znf-RING_euk"/>
</dbReference>
<dbReference type="eggNOG" id="KOG4185">
    <property type="taxonomic scope" value="Eukaryota"/>
</dbReference>
<feature type="transmembrane region" description="Helical" evidence="5">
    <location>
        <begin position="9"/>
        <end position="31"/>
    </location>
</feature>
<dbReference type="InterPro" id="IPR017907">
    <property type="entry name" value="Znf_RING_CS"/>
</dbReference>
<dbReference type="OrthoDB" id="5875010at2759"/>
<keyword evidence="3" id="KW-0862">Zinc</keyword>
<feature type="transmembrane region" description="Helical" evidence="5">
    <location>
        <begin position="148"/>
        <end position="167"/>
    </location>
</feature>
<dbReference type="GO" id="GO:0008270">
    <property type="term" value="F:zinc ion binding"/>
    <property type="evidence" value="ECO:0007669"/>
    <property type="project" value="UniProtKB-KW"/>
</dbReference>
<proteinExistence type="predicted"/>
<evidence type="ECO:0000256" key="1">
    <source>
        <dbReference type="ARBA" id="ARBA00022723"/>
    </source>
</evidence>
<evidence type="ECO:0000256" key="2">
    <source>
        <dbReference type="ARBA" id="ARBA00022771"/>
    </source>
</evidence>
<keyword evidence="5" id="KW-0812">Transmembrane</keyword>
<dbReference type="InterPro" id="IPR052667">
    <property type="entry name" value="E3_ubiquitin-ligase_RING"/>
</dbReference>
<reference evidence="7" key="1">
    <citation type="submission" date="2007-07" db="EMBL/GenBank/DDBJ databases">
        <title>PCAP assembly of the Caenorhabditis remanei genome.</title>
        <authorList>
            <consortium name="The Caenorhabditis remanei Sequencing Consortium"/>
            <person name="Wilson R.K."/>
        </authorList>
    </citation>
    <scope>NUCLEOTIDE SEQUENCE [LARGE SCALE GENOMIC DNA]</scope>
    <source>
        <strain evidence="7">PB4641</strain>
    </source>
</reference>
<keyword evidence="5" id="KW-1133">Transmembrane helix</keyword>
<keyword evidence="8" id="KW-1185">Reference proteome</keyword>
<dbReference type="Proteomes" id="UP000008281">
    <property type="component" value="Unassembled WGS sequence"/>
</dbReference>
<dbReference type="Gene3D" id="3.30.40.10">
    <property type="entry name" value="Zinc/RING finger domain, C3HC4 (zinc finger)"/>
    <property type="match status" value="1"/>
</dbReference>
<dbReference type="STRING" id="31234.E3LWW5"/>
<dbReference type="PROSITE" id="PS00518">
    <property type="entry name" value="ZF_RING_1"/>
    <property type="match status" value="1"/>
</dbReference>
<gene>
    <name evidence="7" type="ORF">CRE_02954</name>
</gene>